<keyword evidence="3" id="KW-0328">Glycosyltransferase</keyword>
<dbReference type="InterPro" id="IPR050834">
    <property type="entry name" value="Glycosyltransf_2"/>
</dbReference>
<sequence>MPKLSLVIPTLGRRAELKMLLESIELSVYQDFEVIIVDQNKDNLIDELCYDFSPSFPLYHHKVDFIGAAKARNFGAFYARGEILNFPDDDCEISPSLLGDAIELFNSDSELGVLYGKTLDKVTKRDSVLNFADKTQEVTNVNMYHTTIECTMFIRKNIFEQVGCYDEKLGVGTFYGAEENADLVLRLLYLNNKILYNPKLIFYHPQTVGGYTEKENNRAYTYGKGFGRLTNKHVIMYKNRTFFLRFLYALIRSTTAIVINIMLFKFKKAKFYYFSSKGRIHGVYFSLKEFM</sequence>
<evidence type="ECO:0000259" key="2">
    <source>
        <dbReference type="Pfam" id="PF00535"/>
    </source>
</evidence>
<keyword evidence="1" id="KW-0812">Transmembrane</keyword>
<dbReference type="RefSeq" id="WP_315604196.1">
    <property type="nucleotide sequence ID" value="NZ_CP130318.1"/>
</dbReference>
<evidence type="ECO:0000256" key="1">
    <source>
        <dbReference type="SAM" id="Phobius"/>
    </source>
</evidence>
<dbReference type="GO" id="GO:0016757">
    <property type="term" value="F:glycosyltransferase activity"/>
    <property type="evidence" value="ECO:0007669"/>
    <property type="project" value="UniProtKB-KW"/>
</dbReference>
<dbReference type="InterPro" id="IPR029044">
    <property type="entry name" value="Nucleotide-diphossugar_trans"/>
</dbReference>
<proteinExistence type="predicted"/>
<dbReference type="AlphaFoldDB" id="A0AA96RE25"/>
<reference evidence="3 4" key="1">
    <citation type="submission" date="2022-02" db="EMBL/GenBank/DDBJ databases">
        <title>Paenibacillus sp. MBLB1776 Whole Genome Shotgun Sequencing.</title>
        <authorList>
            <person name="Hwang C.Y."/>
            <person name="Cho E.-S."/>
            <person name="Seo M.-J."/>
        </authorList>
    </citation>
    <scope>NUCLEOTIDE SEQUENCE [LARGE SCALE GENOMIC DNA]</scope>
    <source>
        <strain evidence="3 4">MBLB1776</strain>
    </source>
</reference>
<keyword evidence="1" id="KW-1133">Transmembrane helix</keyword>
<dbReference type="CDD" id="cd00761">
    <property type="entry name" value="Glyco_tranf_GTA_type"/>
    <property type="match status" value="1"/>
</dbReference>
<name>A0AA96RE25_9BACL</name>
<dbReference type="Proteomes" id="UP001305702">
    <property type="component" value="Chromosome"/>
</dbReference>
<evidence type="ECO:0000313" key="3">
    <source>
        <dbReference type="EMBL" id="WNQ10422.1"/>
    </source>
</evidence>
<feature type="domain" description="Glycosyltransferase 2-like" evidence="2">
    <location>
        <begin position="5"/>
        <end position="159"/>
    </location>
</feature>
<dbReference type="Pfam" id="PF00535">
    <property type="entry name" value="Glycos_transf_2"/>
    <property type="match status" value="1"/>
</dbReference>
<keyword evidence="3" id="KW-0808">Transferase</keyword>
<dbReference type="Gene3D" id="3.90.550.10">
    <property type="entry name" value="Spore Coat Polysaccharide Biosynthesis Protein SpsA, Chain A"/>
    <property type="match status" value="1"/>
</dbReference>
<keyword evidence="1" id="KW-0472">Membrane</keyword>
<dbReference type="PANTHER" id="PTHR43685">
    <property type="entry name" value="GLYCOSYLTRANSFERASE"/>
    <property type="match status" value="1"/>
</dbReference>
<keyword evidence="4" id="KW-1185">Reference proteome</keyword>
<gene>
    <name evidence="3" type="ORF">MJA45_22820</name>
</gene>
<dbReference type="SUPFAM" id="SSF53448">
    <property type="entry name" value="Nucleotide-diphospho-sugar transferases"/>
    <property type="match status" value="1"/>
</dbReference>
<dbReference type="EC" id="2.4.-.-" evidence="3"/>
<evidence type="ECO:0000313" key="4">
    <source>
        <dbReference type="Proteomes" id="UP001305702"/>
    </source>
</evidence>
<organism evidence="3 4">
    <name type="scientific">Paenibacillus aurantius</name>
    <dbReference type="NCBI Taxonomy" id="2918900"/>
    <lineage>
        <taxon>Bacteria</taxon>
        <taxon>Bacillati</taxon>
        <taxon>Bacillota</taxon>
        <taxon>Bacilli</taxon>
        <taxon>Bacillales</taxon>
        <taxon>Paenibacillaceae</taxon>
        <taxon>Paenibacillus</taxon>
    </lineage>
</organism>
<accession>A0AA96RE25</accession>
<dbReference type="PANTHER" id="PTHR43685:SF2">
    <property type="entry name" value="GLYCOSYLTRANSFERASE 2-LIKE DOMAIN-CONTAINING PROTEIN"/>
    <property type="match status" value="1"/>
</dbReference>
<protein>
    <submittedName>
        <fullName evidence="3">Glycosyltransferase family A protein</fullName>
        <ecNumber evidence="3">2.4.-.-</ecNumber>
    </submittedName>
</protein>
<dbReference type="EMBL" id="CP130318">
    <property type="protein sequence ID" value="WNQ10422.1"/>
    <property type="molecule type" value="Genomic_DNA"/>
</dbReference>
<dbReference type="InterPro" id="IPR001173">
    <property type="entry name" value="Glyco_trans_2-like"/>
</dbReference>
<feature type="transmembrane region" description="Helical" evidence="1">
    <location>
        <begin position="242"/>
        <end position="264"/>
    </location>
</feature>
<dbReference type="KEGG" id="paun:MJA45_22820"/>